<dbReference type="AlphaFoldDB" id="A0AAV7PAQ4"/>
<proteinExistence type="predicted"/>
<dbReference type="EMBL" id="JANPWB010000011">
    <property type="protein sequence ID" value="KAJ1124210.1"/>
    <property type="molecule type" value="Genomic_DNA"/>
</dbReference>
<evidence type="ECO:0000256" key="1">
    <source>
        <dbReference type="SAM" id="MobiDB-lite"/>
    </source>
</evidence>
<accession>A0AAV7PAQ4</accession>
<dbReference type="Proteomes" id="UP001066276">
    <property type="component" value="Chromosome 7"/>
</dbReference>
<feature type="compositionally biased region" description="Basic residues" evidence="1">
    <location>
        <begin position="71"/>
        <end position="95"/>
    </location>
</feature>
<keyword evidence="3" id="KW-1185">Reference proteome</keyword>
<gene>
    <name evidence="2" type="ORF">NDU88_002671</name>
</gene>
<name>A0AAV7PAQ4_PLEWA</name>
<reference evidence="2" key="1">
    <citation type="journal article" date="2022" name="bioRxiv">
        <title>Sequencing and chromosome-scale assembly of the giantPleurodeles waltlgenome.</title>
        <authorList>
            <person name="Brown T."/>
            <person name="Elewa A."/>
            <person name="Iarovenko S."/>
            <person name="Subramanian E."/>
            <person name="Araus A.J."/>
            <person name="Petzold A."/>
            <person name="Susuki M."/>
            <person name="Suzuki K.-i.T."/>
            <person name="Hayashi T."/>
            <person name="Toyoda A."/>
            <person name="Oliveira C."/>
            <person name="Osipova E."/>
            <person name="Leigh N.D."/>
            <person name="Simon A."/>
            <person name="Yun M.H."/>
        </authorList>
    </citation>
    <scope>NUCLEOTIDE SEQUENCE</scope>
    <source>
        <strain evidence="2">20211129_DDA</strain>
        <tissue evidence="2">Liver</tissue>
    </source>
</reference>
<feature type="region of interest" description="Disordered" evidence="1">
    <location>
        <begin position="59"/>
        <end position="104"/>
    </location>
</feature>
<protein>
    <submittedName>
        <fullName evidence="2">Uncharacterized protein</fullName>
    </submittedName>
</protein>
<sequence length="104" mass="11944">MCDNYQRLEHSAAFCHQKPKCVHCGGDIPPTNAPGIEKQNLQYVQTAQETTLQVTAAAPTNRKQKETNHGSKFRYHKRYLVPHRHQMRTSGKHMPRNPEHLTVS</sequence>
<evidence type="ECO:0000313" key="3">
    <source>
        <dbReference type="Proteomes" id="UP001066276"/>
    </source>
</evidence>
<evidence type="ECO:0000313" key="2">
    <source>
        <dbReference type="EMBL" id="KAJ1124210.1"/>
    </source>
</evidence>
<comment type="caution">
    <text evidence="2">The sequence shown here is derived from an EMBL/GenBank/DDBJ whole genome shotgun (WGS) entry which is preliminary data.</text>
</comment>
<organism evidence="2 3">
    <name type="scientific">Pleurodeles waltl</name>
    <name type="common">Iberian ribbed newt</name>
    <dbReference type="NCBI Taxonomy" id="8319"/>
    <lineage>
        <taxon>Eukaryota</taxon>
        <taxon>Metazoa</taxon>
        <taxon>Chordata</taxon>
        <taxon>Craniata</taxon>
        <taxon>Vertebrata</taxon>
        <taxon>Euteleostomi</taxon>
        <taxon>Amphibia</taxon>
        <taxon>Batrachia</taxon>
        <taxon>Caudata</taxon>
        <taxon>Salamandroidea</taxon>
        <taxon>Salamandridae</taxon>
        <taxon>Pleurodelinae</taxon>
        <taxon>Pleurodeles</taxon>
    </lineage>
</organism>